<dbReference type="InterPro" id="IPR000979">
    <property type="entry name" value="Phosphodiesterase_MJ0936/Vps29"/>
</dbReference>
<dbReference type="Gene3D" id="3.60.21.10">
    <property type="match status" value="1"/>
</dbReference>
<protein>
    <recommendedName>
        <fullName evidence="2">Phosphoesterase</fullName>
        <ecNumber evidence="2">3.1.4.-</ecNumber>
    </recommendedName>
</protein>
<dbReference type="SUPFAM" id="SSF56300">
    <property type="entry name" value="Metallo-dependent phosphatases"/>
    <property type="match status" value="1"/>
</dbReference>
<evidence type="ECO:0000256" key="1">
    <source>
        <dbReference type="ARBA" id="ARBA00008950"/>
    </source>
</evidence>
<dbReference type="HOGENOM" id="CLU_063749_2_0_9"/>
<accession>E6LG34</accession>
<dbReference type="AlphaFoldDB" id="E6LG34"/>
<dbReference type="EMBL" id="AEPV01000047">
    <property type="protein sequence ID" value="EFU73821.1"/>
    <property type="molecule type" value="Genomic_DNA"/>
</dbReference>
<dbReference type="GO" id="GO:0016787">
    <property type="term" value="F:hydrolase activity"/>
    <property type="evidence" value="ECO:0007669"/>
    <property type="project" value="UniProtKB-UniRule"/>
</dbReference>
<comment type="cofactor">
    <cofactor evidence="2">
        <name>a divalent metal cation</name>
        <dbReference type="ChEBI" id="CHEBI:60240"/>
    </cofactor>
</comment>
<sequence>MKYLVMSDSHGDRDIVQKIYDQFKGQVDVFLHCGDSELPAEDLLWESIVVIQGNCDYDTGYKKEQLVRTKNDRIYLTHGHLYQVNFTMTPLELRAKEEKATIALFGHTHKLGCEYIDGTLYVNPGSISQPRGLPYKSFAIIDSNDDTFDVSYYDRSAQKIPDLTFSFKKK</sequence>
<dbReference type="CDD" id="cd00841">
    <property type="entry name" value="MPP_YfcE"/>
    <property type="match status" value="1"/>
</dbReference>
<keyword evidence="5" id="KW-1185">Reference proteome</keyword>
<dbReference type="InterPro" id="IPR041802">
    <property type="entry name" value="MPP_YfcE"/>
</dbReference>
<dbReference type="eggNOG" id="COG0622">
    <property type="taxonomic scope" value="Bacteria"/>
</dbReference>
<dbReference type="Pfam" id="PF12850">
    <property type="entry name" value="Metallophos_2"/>
    <property type="match status" value="1"/>
</dbReference>
<dbReference type="InterPro" id="IPR024654">
    <property type="entry name" value="Calcineurin-like_PHP_lpxH"/>
</dbReference>
<comment type="caution">
    <text evidence="4">The sequence shown here is derived from an EMBL/GenBank/DDBJ whole genome shotgun (WGS) entry which is preliminary data.</text>
</comment>
<keyword evidence="2" id="KW-0479">Metal-binding</keyword>
<proteinExistence type="inferred from homology"/>
<evidence type="ECO:0000259" key="3">
    <source>
        <dbReference type="Pfam" id="PF12850"/>
    </source>
</evidence>
<dbReference type="InterPro" id="IPR029052">
    <property type="entry name" value="Metallo-depent_PP-like"/>
</dbReference>
<evidence type="ECO:0000256" key="2">
    <source>
        <dbReference type="RuleBase" id="RU362039"/>
    </source>
</evidence>
<reference evidence="4 5" key="1">
    <citation type="submission" date="2010-12" db="EMBL/GenBank/DDBJ databases">
        <authorList>
            <person name="Muzny D."/>
            <person name="Qin X."/>
            <person name="Deng J."/>
            <person name="Jiang H."/>
            <person name="Liu Y."/>
            <person name="Qu J."/>
            <person name="Song X.-Z."/>
            <person name="Zhang L."/>
            <person name="Thornton R."/>
            <person name="Coyle M."/>
            <person name="Francisco L."/>
            <person name="Jackson L."/>
            <person name="Javaid M."/>
            <person name="Korchina V."/>
            <person name="Kovar C."/>
            <person name="Mata R."/>
            <person name="Mathew T."/>
            <person name="Ngo R."/>
            <person name="Nguyen L."/>
            <person name="Nguyen N."/>
            <person name="Okwuonu G."/>
            <person name="Ongeri F."/>
            <person name="Pham C."/>
            <person name="Simmons D."/>
            <person name="Wilczek-Boney K."/>
            <person name="Hale W."/>
            <person name="Jakkamsetti A."/>
            <person name="Pham P."/>
            <person name="Ruth R."/>
            <person name="San Lucas F."/>
            <person name="Warren J."/>
            <person name="Zhang J."/>
            <person name="Zhao Z."/>
            <person name="Zhou C."/>
            <person name="Zhu D."/>
            <person name="Lee S."/>
            <person name="Bess C."/>
            <person name="Blankenburg K."/>
            <person name="Forbes L."/>
            <person name="Fu Q."/>
            <person name="Gubbala S."/>
            <person name="Hirani K."/>
            <person name="Jayaseelan J.C."/>
            <person name="Lara F."/>
            <person name="Munidasa M."/>
            <person name="Palculict T."/>
            <person name="Patil S."/>
            <person name="Pu L.-L."/>
            <person name="Saada N."/>
            <person name="Tang L."/>
            <person name="Weissenberger G."/>
            <person name="Zhu Y."/>
            <person name="Hemphill L."/>
            <person name="Shang Y."/>
            <person name="Youmans B."/>
            <person name="Ayvaz T."/>
            <person name="Ross M."/>
            <person name="Santibanez J."/>
            <person name="Aqrawi P."/>
            <person name="Gross S."/>
            <person name="Joshi V."/>
            <person name="Fowler G."/>
            <person name="Nazareth L."/>
            <person name="Reid J."/>
            <person name="Worley K."/>
            <person name="Petrosino J."/>
            <person name="Highlander S."/>
            <person name="Gibbs R."/>
        </authorList>
    </citation>
    <scope>NUCLEOTIDE SEQUENCE [LARGE SCALE GENOMIC DNA]</scope>
    <source>
        <strain evidence="5">DSM 15952 / CCUG 50447 / LMG 22039 / TP 1.5</strain>
    </source>
</reference>
<name>E6LG34_ENTI1</name>
<keyword evidence="4" id="KW-0378">Hydrolase</keyword>
<dbReference type="PANTHER" id="PTHR11124">
    <property type="entry name" value="VACUOLAR SORTING PROTEIN VPS29"/>
    <property type="match status" value="1"/>
</dbReference>
<dbReference type="GO" id="GO:0046872">
    <property type="term" value="F:metal ion binding"/>
    <property type="evidence" value="ECO:0007669"/>
    <property type="project" value="UniProtKB-KW"/>
</dbReference>
<organism evidence="4 5">
    <name type="scientific">Enterococcus italicus (strain DSM 15952 / CCUG 50447 / LMG 22039 / TP 1.5)</name>
    <dbReference type="NCBI Taxonomy" id="888064"/>
    <lineage>
        <taxon>Bacteria</taxon>
        <taxon>Bacillati</taxon>
        <taxon>Bacillota</taxon>
        <taxon>Bacilli</taxon>
        <taxon>Lactobacillales</taxon>
        <taxon>Enterococcaceae</taxon>
        <taxon>Enterococcus</taxon>
    </lineage>
</organism>
<evidence type="ECO:0000313" key="4">
    <source>
        <dbReference type="EMBL" id="EFU73821.1"/>
    </source>
</evidence>
<dbReference type="EC" id="3.1.4.-" evidence="2"/>
<dbReference type="STRING" id="888064.HMPREF9088_1324"/>
<gene>
    <name evidence="4" type="ORF">HMPREF9088_1324</name>
</gene>
<dbReference type="NCBIfam" id="TIGR00040">
    <property type="entry name" value="yfcE"/>
    <property type="match status" value="1"/>
</dbReference>
<evidence type="ECO:0000313" key="5">
    <source>
        <dbReference type="Proteomes" id="UP000010296"/>
    </source>
</evidence>
<dbReference type="RefSeq" id="WP_007208342.1">
    <property type="nucleotide sequence ID" value="NZ_GL622241.1"/>
</dbReference>
<dbReference type="Proteomes" id="UP000010296">
    <property type="component" value="Unassembled WGS sequence"/>
</dbReference>
<feature type="domain" description="Calcineurin-like phosphoesterase" evidence="3">
    <location>
        <begin position="1"/>
        <end position="145"/>
    </location>
</feature>
<comment type="similarity">
    <text evidence="1 2">Belongs to the metallophosphoesterase superfamily. YfcE family.</text>
</comment>